<gene>
    <name evidence="1" type="ORF">FED44_03570</name>
</gene>
<keyword evidence="2" id="KW-1185">Reference proteome</keyword>
<dbReference type="OrthoDB" id="3539821at2"/>
<dbReference type="Proteomes" id="UP000309033">
    <property type="component" value="Unassembled WGS sequence"/>
</dbReference>
<name>A0A5R8ZLA3_9ACTN</name>
<sequence>MSCLSPHVPDRRQPGCKELAWFEPSEGARVRVVAWTCDCLAMVYELCQAGGQGFIRRTLQNEDSPEIRETHRWPIPQARDVWAALLAGSAR</sequence>
<comment type="caution">
    <text evidence="1">The sequence shown here is derived from an EMBL/GenBank/DDBJ whole genome shotgun (WGS) entry which is preliminary data.</text>
</comment>
<accession>A0A5R8ZLA3</accession>
<dbReference type="AlphaFoldDB" id="A0A5R8ZLA3"/>
<organism evidence="1 2">
    <name type="scientific">Microbispora triticiradicis</name>
    <dbReference type="NCBI Taxonomy" id="2200763"/>
    <lineage>
        <taxon>Bacteria</taxon>
        <taxon>Bacillati</taxon>
        <taxon>Actinomycetota</taxon>
        <taxon>Actinomycetes</taxon>
        <taxon>Streptosporangiales</taxon>
        <taxon>Streptosporangiaceae</taxon>
        <taxon>Microbispora</taxon>
    </lineage>
</organism>
<protein>
    <submittedName>
        <fullName evidence="1">Uncharacterized protein</fullName>
    </submittedName>
</protein>
<dbReference type="EMBL" id="VANP01000001">
    <property type="protein sequence ID" value="TLP66551.1"/>
    <property type="molecule type" value="Genomic_DNA"/>
</dbReference>
<proteinExistence type="predicted"/>
<reference evidence="1" key="1">
    <citation type="submission" date="2019-05" db="EMBL/GenBank/DDBJ databases">
        <title>Isolation, diversity and antifungal activity of Actinobacteria from wheat.</title>
        <authorList>
            <person name="Yu B."/>
        </authorList>
    </citation>
    <scope>NUCLEOTIDE SEQUENCE [LARGE SCALE GENOMIC DNA]</scope>
    <source>
        <strain evidence="1">NEAU-HEGS1-5</strain>
    </source>
</reference>
<evidence type="ECO:0000313" key="2">
    <source>
        <dbReference type="Proteomes" id="UP000309033"/>
    </source>
</evidence>
<evidence type="ECO:0000313" key="1">
    <source>
        <dbReference type="EMBL" id="TLP66551.1"/>
    </source>
</evidence>